<keyword evidence="3" id="KW-1185">Reference proteome</keyword>
<evidence type="ECO:0000313" key="2">
    <source>
        <dbReference type="EMBL" id="BDU49578.1"/>
    </source>
</evidence>
<evidence type="ECO:0000313" key="3">
    <source>
        <dbReference type="Proteomes" id="UP001321582"/>
    </source>
</evidence>
<dbReference type="SUPFAM" id="SSF54523">
    <property type="entry name" value="Pili subunits"/>
    <property type="match status" value="1"/>
</dbReference>
<feature type="transmembrane region" description="Helical" evidence="1">
    <location>
        <begin position="12"/>
        <end position="32"/>
    </location>
</feature>
<dbReference type="InterPro" id="IPR012902">
    <property type="entry name" value="N_methyl_site"/>
</dbReference>
<dbReference type="AlphaFoldDB" id="A0AAU9D4V2"/>
<dbReference type="Pfam" id="PF07963">
    <property type="entry name" value="N_methyl"/>
    <property type="match status" value="1"/>
</dbReference>
<evidence type="ECO:0000256" key="1">
    <source>
        <dbReference type="SAM" id="Phobius"/>
    </source>
</evidence>
<organism evidence="2 3">
    <name type="scientific">Haliovirga abyssi</name>
    <dbReference type="NCBI Taxonomy" id="2996794"/>
    <lineage>
        <taxon>Bacteria</taxon>
        <taxon>Fusobacteriati</taxon>
        <taxon>Fusobacteriota</taxon>
        <taxon>Fusobacteriia</taxon>
        <taxon>Fusobacteriales</taxon>
        <taxon>Haliovirgaceae</taxon>
        <taxon>Haliovirga</taxon>
    </lineage>
</organism>
<evidence type="ECO:0008006" key="4">
    <source>
        <dbReference type="Google" id="ProtNLM"/>
    </source>
</evidence>
<gene>
    <name evidence="2" type="ORF">HLVA_01470</name>
</gene>
<dbReference type="NCBIfam" id="TIGR02532">
    <property type="entry name" value="IV_pilin_GFxxxE"/>
    <property type="match status" value="1"/>
</dbReference>
<proteinExistence type="predicted"/>
<keyword evidence="1" id="KW-0812">Transmembrane</keyword>
<keyword evidence="1" id="KW-1133">Transmembrane helix</keyword>
<dbReference type="InterPro" id="IPR045584">
    <property type="entry name" value="Pilin-like"/>
</dbReference>
<name>A0AAU9D4V2_9FUSO</name>
<reference evidence="2 3" key="1">
    <citation type="submission" date="2022-11" db="EMBL/GenBank/DDBJ databases">
        <title>Haliovirga abyssi gen. nov., sp. nov., a mesophilic fermentative bacterium isolated from the Iheya North hydrothermal field and the proposal of Haliovirgaceae fam. nov.</title>
        <authorList>
            <person name="Miyazaki U."/>
            <person name="Tame A."/>
            <person name="Miyazaki J."/>
            <person name="Takai K."/>
            <person name="Sawayama S."/>
            <person name="Kitajima M."/>
            <person name="Okamoto A."/>
            <person name="Nakagawa S."/>
        </authorList>
    </citation>
    <scope>NUCLEOTIDE SEQUENCE [LARGE SCALE GENOMIC DNA]</scope>
    <source>
        <strain evidence="2 3">IC12</strain>
    </source>
</reference>
<dbReference type="EMBL" id="AP027059">
    <property type="protein sequence ID" value="BDU49578.1"/>
    <property type="molecule type" value="Genomic_DNA"/>
</dbReference>
<sequence>MKCEKSNGVTLIELLVAMAILVILVGMITPLFRSIGRVNTKQKELNRIDTSIGKSIDIIKREIRGAKNIVVNTSGTAVTITKADNTIVNFKLEDYSPARSEKNRSGGTSLVKWLQVNNDDAHLADNISNLNFQFTDNIFTLYMKIVYRGNEKEIRDAVTSRIN</sequence>
<dbReference type="Proteomes" id="UP001321582">
    <property type="component" value="Chromosome"/>
</dbReference>
<dbReference type="KEGG" id="haby:HLVA_01470"/>
<keyword evidence="1" id="KW-0472">Membrane</keyword>
<dbReference type="RefSeq" id="WP_307904528.1">
    <property type="nucleotide sequence ID" value="NZ_AP027059.1"/>
</dbReference>
<accession>A0AAU9D4V2</accession>
<protein>
    <recommendedName>
        <fullName evidence="4">Prepilin-type N-terminal cleavage/methylation domain-containing protein</fullName>
    </recommendedName>
</protein>